<evidence type="ECO:0000256" key="1">
    <source>
        <dbReference type="SAM" id="MobiDB-lite"/>
    </source>
</evidence>
<dbReference type="InterPro" id="IPR019332">
    <property type="entry name" value="OSCP1"/>
</dbReference>
<evidence type="ECO:0000313" key="3">
    <source>
        <dbReference type="WBParaSite" id="PgR080_g039_t04"/>
    </source>
</evidence>
<organism evidence="2 3">
    <name type="scientific">Parascaris univalens</name>
    <name type="common">Nematode worm</name>
    <dbReference type="NCBI Taxonomy" id="6257"/>
    <lineage>
        <taxon>Eukaryota</taxon>
        <taxon>Metazoa</taxon>
        <taxon>Ecdysozoa</taxon>
        <taxon>Nematoda</taxon>
        <taxon>Chromadorea</taxon>
        <taxon>Rhabditida</taxon>
        <taxon>Spirurina</taxon>
        <taxon>Ascaridomorpha</taxon>
        <taxon>Ascaridoidea</taxon>
        <taxon>Ascarididae</taxon>
        <taxon>Parascaris</taxon>
    </lineage>
</organism>
<dbReference type="Proteomes" id="UP000887569">
    <property type="component" value="Unplaced"/>
</dbReference>
<dbReference type="PANTHER" id="PTHR21439">
    <property type="entry name" value="OXIDORED-NITRO DOMAIN-CONTAINING PROTEIN"/>
    <property type="match status" value="1"/>
</dbReference>
<feature type="compositionally biased region" description="Low complexity" evidence="1">
    <location>
        <begin position="196"/>
        <end position="208"/>
    </location>
</feature>
<reference evidence="3" key="1">
    <citation type="submission" date="2022-11" db="UniProtKB">
        <authorList>
            <consortium name="WormBaseParasite"/>
        </authorList>
    </citation>
    <scope>IDENTIFICATION</scope>
</reference>
<feature type="region of interest" description="Disordered" evidence="1">
    <location>
        <begin position="159"/>
        <end position="244"/>
    </location>
</feature>
<evidence type="ECO:0000313" key="2">
    <source>
        <dbReference type="Proteomes" id="UP000887569"/>
    </source>
</evidence>
<feature type="compositionally biased region" description="Basic residues" evidence="1">
    <location>
        <begin position="211"/>
        <end position="226"/>
    </location>
</feature>
<dbReference type="WBParaSite" id="PgR080_g039_t04">
    <property type="protein sequence ID" value="PgR080_g039_t04"/>
    <property type="gene ID" value="PgR080_g039"/>
</dbReference>
<dbReference type="GO" id="GO:0005737">
    <property type="term" value="C:cytoplasm"/>
    <property type="evidence" value="ECO:0007669"/>
    <property type="project" value="TreeGrafter"/>
</dbReference>
<proteinExistence type="predicted"/>
<dbReference type="AlphaFoldDB" id="A0A915C3Z9"/>
<feature type="compositionally biased region" description="Basic and acidic residues" evidence="1">
    <location>
        <begin position="161"/>
        <end position="174"/>
    </location>
</feature>
<dbReference type="PANTHER" id="PTHR21439:SF0">
    <property type="entry name" value="PROTEIN OSCP1"/>
    <property type="match status" value="1"/>
</dbReference>
<name>A0A915C3Z9_PARUN</name>
<protein>
    <submittedName>
        <fullName evidence="3">Uncharacterized protein</fullName>
    </submittedName>
</protein>
<dbReference type="GO" id="GO:0005886">
    <property type="term" value="C:plasma membrane"/>
    <property type="evidence" value="ECO:0007669"/>
    <property type="project" value="TreeGrafter"/>
</dbReference>
<sequence length="244" mass="26999">DGRFILFPNDKIELLSQANPPGTMRYYEDGRYSITETFSLGSKSFEYIACTSKGSLELGASDRGTNLGTNMYSSPDSIHVKGEVCVVKSSIPPPGDELKLLSALIAKPLNSVKKGFDLSLFNDDVEERQFMMHHEQVNTKRIDATKRKKSLTKAVAELNVGEEKPKKKTTKGEDMLDLLDEATKCPLTMRKSAPKRSGNSSRDGSSGRTGTAKRVHCSHHSLPRLHCRNDDCSTPPFLPSQQYS</sequence>
<keyword evidence="2" id="KW-1185">Reference proteome</keyword>
<accession>A0A915C3Z9</accession>